<dbReference type="InterPro" id="IPR006004">
    <property type="entry name" value="SudA-like"/>
</dbReference>
<reference evidence="3 4" key="1">
    <citation type="journal article" date="2019" name="ISME J.">
        <title>Genome analyses of uncultured TG2/ZB3 bacteria in 'Margulisbacteria' specifically attached to ectosymbiotic spirochetes of protists in the termite gut.</title>
        <authorList>
            <person name="Utami Y.D."/>
            <person name="Kuwahara H."/>
            <person name="Igai K."/>
            <person name="Murakami T."/>
            <person name="Sugaya K."/>
            <person name="Morikawa T."/>
            <person name="Nagura Y."/>
            <person name="Yuki M."/>
            <person name="Deevong P."/>
            <person name="Inoue T."/>
            <person name="Kihara K."/>
            <person name="Lo N."/>
            <person name="Yamada A."/>
            <person name="Ohkuma M."/>
            <person name="Hongoh Y."/>
        </authorList>
    </citation>
    <scope>NUCLEOTIDE SEQUENCE [LARGE SCALE GENOMIC DNA]</scope>
    <source>
        <strain evidence="3">NkOx7-01</strain>
    </source>
</reference>
<dbReference type="AlphaFoldDB" id="A0A388TAV9"/>
<comment type="caution">
    <text evidence="3">The sequence shown here is derived from an EMBL/GenBank/DDBJ whole genome shotgun (WGS) entry which is preliminary data.</text>
</comment>
<evidence type="ECO:0000313" key="3">
    <source>
        <dbReference type="EMBL" id="GBR73837.1"/>
    </source>
</evidence>
<dbReference type="PANTHER" id="PTHR42783">
    <property type="entry name" value="GLUTAMATE SYNTHASE [NADPH] SMALL CHAIN"/>
    <property type="match status" value="1"/>
</dbReference>
<protein>
    <submittedName>
        <fullName evidence="3">Glutamate synthase (NADPH/NADH) small chain</fullName>
    </submittedName>
</protein>
<name>A0A388TAV9_TERA1</name>
<dbReference type="InterPro" id="IPR028261">
    <property type="entry name" value="DPD_II"/>
</dbReference>
<feature type="domain" description="Dihydroprymidine dehydrogenase" evidence="2">
    <location>
        <begin position="18"/>
        <end position="124"/>
    </location>
</feature>
<dbReference type="Pfam" id="PF07992">
    <property type="entry name" value="Pyr_redox_2"/>
    <property type="match status" value="1"/>
</dbReference>
<dbReference type="Proteomes" id="UP000269352">
    <property type="component" value="Unassembled WGS sequence"/>
</dbReference>
<sequence length="472" mass="50247">MAEKTVRQKKPEQTPQTRRTNFLEVAGNYSPEQARLEAGRCLQCKNPVCVSGCPVGVKIPQFIQQIKDGALARAYEIIRADNYLPAVCGRVCPQETQCEGRCVLGKKGEPVAVGNLERFAADWAALPHNAATPCRDAACSVSTGAADAAPQSAAKIAVVGSGPSGLTCAAELNAAGFDVTVFEALHELGGVLAYGIPEFRLPKEIVRREIKSLSAAGVRFETNAVIGKIQTIADLLQNFAAVYIASGAGFPSFMNIAGEDLNGVYSANEYLTRLNLMKAYQPGADTPILKGQNVAVIGGGNVALDAARSALRLGAAQVYLIYRRSRAEMPARREEILHAEEEGLRFLFLHNPLRYLGDEKGFVQKALLQKMTLGEPDASGRRRPVPELGSEYELAVDTVIVAVGTQANPIIKDTTPDLPTDKRGYIIIDENGRTAKKGVWAGGDIASGAATVILAMGAGKRAARSIASTLTI</sequence>
<dbReference type="EMBL" id="BGZN01000021">
    <property type="protein sequence ID" value="GBR73837.1"/>
    <property type="molecule type" value="Genomic_DNA"/>
</dbReference>
<dbReference type="Gene3D" id="3.50.50.60">
    <property type="entry name" value="FAD/NAD(P)-binding domain"/>
    <property type="match status" value="2"/>
</dbReference>
<evidence type="ECO:0000259" key="1">
    <source>
        <dbReference type="Pfam" id="PF07992"/>
    </source>
</evidence>
<dbReference type="Gene3D" id="1.10.1060.10">
    <property type="entry name" value="Alpha-helical ferredoxin"/>
    <property type="match status" value="1"/>
</dbReference>
<feature type="domain" description="FAD/NAD(P)-binding" evidence="1">
    <location>
        <begin position="155"/>
        <end position="459"/>
    </location>
</feature>
<dbReference type="InterPro" id="IPR023753">
    <property type="entry name" value="FAD/NAD-binding_dom"/>
</dbReference>
<evidence type="ECO:0000313" key="4">
    <source>
        <dbReference type="Proteomes" id="UP000269352"/>
    </source>
</evidence>
<gene>
    <name evidence="3" type="primary">gltD</name>
    <name evidence="3" type="ORF">NO1_1119</name>
</gene>
<dbReference type="InterPro" id="IPR036188">
    <property type="entry name" value="FAD/NAD-bd_sf"/>
</dbReference>
<organism evidence="3 4">
    <name type="scientific">Termititenax aidoneus</name>
    <dbReference type="NCBI Taxonomy" id="2218524"/>
    <lineage>
        <taxon>Bacteria</taxon>
        <taxon>Bacillati</taxon>
        <taxon>Candidatus Margulisiibacteriota</taxon>
        <taxon>Candidatus Termititenacia</taxon>
        <taxon>Candidatus Termititenacales</taxon>
        <taxon>Candidatus Termititenacaceae</taxon>
        <taxon>Candidatus Termititenax</taxon>
    </lineage>
</organism>
<dbReference type="PRINTS" id="PR00419">
    <property type="entry name" value="ADXRDTASE"/>
</dbReference>
<dbReference type="SUPFAM" id="SSF51971">
    <property type="entry name" value="Nucleotide-binding domain"/>
    <property type="match status" value="2"/>
</dbReference>
<proteinExistence type="predicted"/>
<dbReference type="GO" id="GO:0016491">
    <property type="term" value="F:oxidoreductase activity"/>
    <property type="evidence" value="ECO:0007669"/>
    <property type="project" value="InterPro"/>
</dbReference>
<accession>A0A388TAV9</accession>
<keyword evidence="4" id="KW-1185">Reference proteome</keyword>
<dbReference type="SUPFAM" id="SSF46548">
    <property type="entry name" value="alpha-helical ferredoxin"/>
    <property type="match status" value="1"/>
</dbReference>
<evidence type="ECO:0000259" key="2">
    <source>
        <dbReference type="Pfam" id="PF14691"/>
    </source>
</evidence>
<dbReference type="NCBIfam" id="TIGR01316">
    <property type="entry name" value="gltA"/>
    <property type="match status" value="1"/>
</dbReference>
<dbReference type="PANTHER" id="PTHR42783:SF3">
    <property type="entry name" value="GLUTAMATE SYNTHASE [NADPH] SMALL CHAIN-RELATED"/>
    <property type="match status" value="1"/>
</dbReference>
<dbReference type="GO" id="GO:0051536">
    <property type="term" value="F:iron-sulfur cluster binding"/>
    <property type="evidence" value="ECO:0007669"/>
    <property type="project" value="InterPro"/>
</dbReference>
<dbReference type="InterPro" id="IPR009051">
    <property type="entry name" value="Helical_ferredxn"/>
</dbReference>
<dbReference type="Pfam" id="PF14691">
    <property type="entry name" value="Fer4_20"/>
    <property type="match status" value="1"/>
</dbReference>